<reference evidence="2 3" key="1">
    <citation type="journal article" date="2023" name="G3 (Bethesda)">
        <title>A chromosome-length genome assembly and annotation of blackberry (Rubus argutus, cv. 'Hillquist').</title>
        <authorList>
            <person name="Bruna T."/>
            <person name="Aryal R."/>
            <person name="Dudchenko O."/>
            <person name="Sargent D.J."/>
            <person name="Mead D."/>
            <person name="Buti M."/>
            <person name="Cavallini A."/>
            <person name="Hytonen T."/>
            <person name="Andres J."/>
            <person name="Pham M."/>
            <person name="Weisz D."/>
            <person name="Mascagni F."/>
            <person name="Usai G."/>
            <person name="Natali L."/>
            <person name="Bassil N."/>
            <person name="Fernandez G.E."/>
            <person name="Lomsadze A."/>
            <person name="Armour M."/>
            <person name="Olukolu B."/>
            <person name="Poorten T."/>
            <person name="Britton C."/>
            <person name="Davik J."/>
            <person name="Ashrafi H."/>
            <person name="Aiden E.L."/>
            <person name="Borodovsky M."/>
            <person name="Worthington M."/>
        </authorList>
    </citation>
    <scope>NUCLEOTIDE SEQUENCE [LARGE SCALE GENOMIC DNA]</scope>
    <source>
        <strain evidence="2">PI 553951</strain>
    </source>
</reference>
<name>A0AAW1YC40_RUBAR</name>
<proteinExistence type="predicted"/>
<dbReference type="EMBL" id="JBEDUW010000002">
    <property type="protein sequence ID" value="KAK9946353.1"/>
    <property type="molecule type" value="Genomic_DNA"/>
</dbReference>
<dbReference type="PANTHER" id="PTHR33696">
    <property type="entry name" value="T22J18.15-RELATED"/>
    <property type="match status" value="1"/>
</dbReference>
<dbReference type="Proteomes" id="UP001457282">
    <property type="component" value="Unassembled WGS sequence"/>
</dbReference>
<feature type="region of interest" description="Disordered" evidence="1">
    <location>
        <begin position="164"/>
        <end position="188"/>
    </location>
</feature>
<feature type="region of interest" description="Disordered" evidence="1">
    <location>
        <begin position="114"/>
        <end position="151"/>
    </location>
</feature>
<comment type="caution">
    <text evidence="2">The sequence shown here is derived from an EMBL/GenBank/DDBJ whole genome shotgun (WGS) entry which is preliminary data.</text>
</comment>
<keyword evidence="3" id="KW-1185">Reference proteome</keyword>
<evidence type="ECO:0000256" key="1">
    <source>
        <dbReference type="SAM" id="MobiDB-lite"/>
    </source>
</evidence>
<dbReference type="PANTHER" id="PTHR33696:SF3">
    <property type="entry name" value="FLZ-TYPE DOMAIN-CONTAINING PROTEIN"/>
    <property type="match status" value="1"/>
</dbReference>
<evidence type="ECO:0000313" key="3">
    <source>
        <dbReference type="Proteomes" id="UP001457282"/>
    </source>
</evidence>
<organism evidence="2 3">
    <name type="scientific">Rubus argutus</name>
    <name type="common">Southern blackberry</name>
    <dbReference type="NCBI Taxonomy" id="59490"/>
    <lineage>
        <taxon>Eukaryota</taxon>
        <taxon>Viridiplantae</taxon>
        <taxon>Streptophyta</taxon>
        <taxon>Embryophyta</taxon>
        <taxon>Tracheophyta</taxon>
        <taxon>Spermatophyta</taxon>
        <taxon>Magnoliopsida</taxon>
        <taxon>eudicotyledons</taxon>
        <taxon>Gunneridae</taxon>
        <taxon>Pentapetalae</taxon>
        <taxon>rosids</taxon>
        <taxon>fabids</taxon>
        <taxon>Rosales</taxon>
        <taxon>Rosaceae</taxon>
        <taxon>Rosoideae</taxon>
        <taxon>Rosoideae incertae sedis</taxon>
        <taxon>Rubus</taxon>
    </lineage>
</organism>
<feature type="compositionally biased region" description="Polar residues" evidence="1">
    <location>
        <begin position="133"/>
        <end position="144"/>
    </location>
</feature>
<sequence>MATTTTTHTRSNSKLQFYSRGTVPFSWENKPGVSKLSHSKTEPKTEYYFFKDNDYKLPPPPRVSFHGDYQLPLPPPCTFQQPIYRNSSMKALISNKPETEDPFQVAIRECTKSINKDGSSGGSEAVAGKGKIKTSSSASPSRKYNNGGFGSGVRSLFESLSCKRSSSVRDDSLVKLSRVPYHRDTDRA</sequence>
<dbReference type="AlphaFoldDB" id="A0AAW1YC40"/>
<gene>
    <name evidence="2" type="ORF">M0R45_011822</name>
</gene>
<accession>A0AAW1YC40</accession>
<protein>
    <submittedName>
        <fullName evidence="2">Uncharacterized protein</fullName>
    </submittedName>
</protein>
<evidence type="ECO:0000313" key="2">
    <source>
        <dbReference type="EMBL" id="KAK9946353.1"/>
    </source>
</evidence>